<dbReference type="EMBL" id="MORL01000008">
    <property type="protein sequence ID" value="OIN58104.1"/>
    <property type="molecule type" value="Genomic_DNA"/>
</dbReference>
<accession>A0A1S2VH95</accession>
<dbReference type="InterPro" id="IPR011006">
    <property type="entry name" value="CheY-like_superfamily"/>
</dbReference>
<name>A0A1S2VH95_9BACT</name>
<keyword evidence="4" id="KW-1185">Reference proteome</keyword>
<proteinExistence type="predicted"/>
<dbReference type="GO" id="GO:0000160">
    <property type="term" value="P:phosphorelay signal transduction system"/>
    <property type="evidence" value="ECO:0007669"/>
    <property type="project" value="InterPro"/>
</dbReference>
<dbReference type="OrthoDB" id="958605at2"/>
<protein>
    <submittedName>
        <fullName evidence="3">Response regulator rcp1</fullName>
    </submittedName>
</protein>
<dbReference type="PROSITE" id="PS50110">
    <property type="entry name" value="RESPONSE_REGULATORY"/>
    <property type="match status" value="1"/>
</dbReference>
<dbReference type="RefSeq" id="WP_071504254.1">
    <property type="nucleotide sequence ID" value="NZ_MORL01000008.1"/>
</dbReference>
<gene>
    <name evidence="3" type="ORF">BLX24_16390</name>
</gene>
<reference evidence="3 4" key="1">
    <citation type="submission" date="2016-10" db="EMBL/GenBank/DDBJ databases">
        <title>Arsenicibacter rosenii gen. nov., sp. nov., an efficient arsenic-methylating bacterium isolated from an arsenic-contaminated paddy soil.</title>
        <authorList>
            <person name="Huang K."/>
        </authorList>
    </citation>
    <scope>NUCLEOTIDE SEQUENCE [LARGE SCALE GENOMIC DNA]</scope>
    <source>
        <strain evidence="3 4">SM-1</strain>
    </source>
</reference>
<comment type="caution">
    <text evidence="3">The sequence shown here is derived from an EMBL/GenBank/DDBJ whole genome shotgun (WGS) entry which is preliminary data.</text>
</comment>
<dbReference type="SMART" id="SM00448">
    <property type="entry name" value="REC"/>
    <property type="match status" value="1"/>
</dbReference>
<dbReference type="InterPro" id="IPR052893">
    <property type="entry name" value="TCS_response_regulator"/>
</dbReference>
<dbReference type="CDD" id="cd17557">
    <property type="entry name" value="REC_Rcp-like"/>
    <property type="match status" value="1"/>
</dbReference>
<evidence type="ECO:0000256" key="1">
    <source>
        <dbReference type="PROSITE-ProRule" id="PRU00169"/>
    </source>
</evidence>
<feature type="domain" description="Response regulatory" evidence="2">
    <location>
        <begin position="17"/>
        <end position="142"/>
    </location>
</feature>
<feature type="modified residue" description="4-aspartylphosphate" evidence="1">
    <location>
        <position position="74"/>
    </location>
</feature>
<dbReference type="Proteomes" id="UP000181790">
    <property type="component" value="Unassembled WGS sequence"/>
</dbReference>
<dbReference type="InterPro" id="IPR001789">
    <property type="entry name" value="Sig_transdc_resp-reg_receiver"/>
</dbReference>
<dbReference type="PANTHER" id="PTHR44520">
    <property type="entry name" value="RESPONSE REGULATOR RCP1-RELATED"/>
    <property type="match status" value="1"/>
</dbReference>
<evidence type="ECO:0000313" key="4">
    <source>
        <dbReference type="Proteomes" id="UP000181790"/>
    </source>
</evidence>
<organism evidence="3 4">
    <name type="scientific">Arsenicibacter rosenii</name>
    <dbReference type="NCBI Taxonomy" id="1750698"/>
    <lineage>
        <taxon>Bacteria</taxon>
        <taxon>Pseudomonadati</taxon>
        <taxon>Bacteroidota</taxon>
        <taxon>Cytophagia</taxon>
        <taxon>Cytophagales</taxon>
        <taxon>Spirosomataceae</taxon>
        <taxon>Arsenicibacter</taxon>
    </lineage>
</organism>
<evidence type="ECO:0000259" key="2">
    <source>
        <dbReference type="PROSITE" id="PS50110"/>
    </source>
</evidence>
<dbReference type="SUPFAM" id="SSF52172">
    <property type="entry name" value="CheY-like"/>
    <property type="match status" value="1"/>
</dbReference>
<sequence length="158" mass="18558">MTSPVISESKRTEKHSSVLIVEDNRDQQVLIRYALQQSFNKVKPVCVDNAEEALAYLDSCVENQEELPKLVLLDLYLPEAEQGWQLLRQIKEYPVGRNMPVVVLSVSNADEDIQRSYQLGANSYIAKPLEYEQWLTYFQTMRLYWWETVTLPRQPYKR</sequence>
<evidence type="ECO:0000313" key="3">
    <source>
        <dbReference type="EMBL" id="OIN58104.1"/>
    </source>
</evidence>
<dbReference type="Pfam" id="PF00072">
    <property type="entry name" value="Response_reg"/>
    <property type="match status" value="1"/>
</dbReference>
<dbReference type="AlphaFoldDB" id="A0A1S2VH95"/>
<keyword evidence="1" id="KW-0597">Phosphoprotein</keyword>
<dbReference type="Gene3D" id="3.40.50.2300">
    <property type="match status" value="1"/>
</dbReference>
<dbReference type="PANTHER" id="PTHR44520:SF2">
    <property type="entry name" value="RESPONSE REGULATOR RCP1"/>
    <property type="match status" value="1"/>
</dbReference>